<accession>A0A6A5K1B5</accession>
<evidence type="ECO:0000313" key="2">
    <source>
        <dbReference type="EMBL" id="KAF1829866.1"/>
    </source>
</evidence>
<dbReference type="OrthoDB" id="3795413at2759"/>
<name>A0A6A5K1B5_9PLEO</name>
<reference evidence="2" key="1">
    <citation type="submission" date="2020-01" db="EMBL/GenBank/DDBJ databases">
        <authorList>
            <consortium name="DOE Joint Genome Institute"/>
            <person name="Haridas S."/>
            <person name="Albert R."/>
            <person name="Binder M."/>
            <person name="Bloem J."/>
            <person name="Labutti K."/>
            <person name="Salamov A."/>
            <person name="Andreopoulos B."/>
            <person name="Baker S.E."/>
            <person name="Barry K."/>
            <person name="Bills G."/>
            <person name="Bluhm B.H."/>
            <person name="Cannon C."/>
            <person name="Castanera R."/>
            <person name="Culley D.E."/>
            <person name="Daum C."/>
            <person name="Ezra D."/>
            <person name="Gonzalez J.B."/>
            <person name="Henrissat B."/>
            <person name="Kuo A."/>
            <person name="Liang C."/>
            <person name="Lipzen A."/>
            <person name="Lutzoni F."/>
            <person name="Magnuson J."/>
            <person name="Mondo S."/>
            <person name="Nolan M."/>
            <person name="Ohm R."/>
            <person name="Pangilinan J."/>
            <person name="Park H.-J."/>
            <person name="Ramirez L."/>
            <person name="Alfaro M."/>
            <person name="Sun H."/>
            <person name="Tritt A."/>
            <person name="Yoshinaga Y."/>
            <person name="Zwiers L.-H."/>
            <person name="Turgeon B.G."/>
            <person name="Goodwin S.B."/>
            <person name="Spatafora J.W."/>
            <person name="Crous P.W."/>
            <person name="Grigoriev I.V."/>
        </authorList>
    </citation>
    <scope>NUCLEOTIDE SEQUENCE</scope>
    <source>
        <strain evidence="2">P77</strain>
    </source>
</reference>
<dbReference type="AlphaFoldDB" id="A0A6A5K1B5"/>
<proteinExistence type="predicted"/>
<protein>
    <submittedName>
        <fullName evidence="2">Uncharacterized protein</fullName>
    </submittedName>
</protein>
<keyword evidence="3" id="KW-1185">Reference proteome</keyword>
<sequence length="302" mass="34531">MSDTNLSNSAAQNVPVDTSDAWHKEAQRTVKKIAKLKRILRFKLSQLARLPKAQTAGQRSKCIRQKQELRKGYNRPRHHYRSERHFFYGKDNRISVANGTSALQHCFEEDYTGAGMHQSILTELADTGSRFDFRARHELLGKVFEHYAAGDYPGLDLPSKIKKLGLIIMERDLKHREAMLAHLEQLFRLDKGAEIYFFVETGNESKEQVARRFRHILFVVFSLLERLHLAGYQVKLVVNPAYVASDVKNGDHCSFSVASGGNGRYEMSAGNATFSVKGFEQRLLQYFEEYGEQWSSRVPALS</sequence>
<evidence type="ECO:0000313" key="3">
    <source>
        <dbReference type="Proteomes" id="UP000800040"/>
    </source>
</evidence>
<feature type="region of interest" description="Disordered" evidence="1">
    <location>
        <begin position="1"/>
        <end position="20"/>
    </location>
</feature>
<organism evidence="2 3">
    <name type="scientific">Decorospora gaudefroyi</name>
    <dbReference type="NCBI Taxonomy" id="184978"/>
    <lineage>
        <taxon>Eukaryota</taxon>
        <taxon>Fungi</taxon>
        <taxon>Dikarya</taxon>
        <taxon>Ascomycota</taxon>
        <taxon>Pezizomycotina</taxon>
        <taxon>Dothideomycetes</taxon>
        <taxon>Pleosporomycetidae</taxon>
        <taxon>Pleosporales</taxon>
        <taxon>Pleosporineae</taxon>
        <taxon>Pleosporaceae</taxon>
        <taxon>Decorospora</taxon>
    </lineage>
</organism>
<gene>
    <name evidence="2" type="ORF">BDW02DRAFT_602202</name>
</gene>
<evidence type="ECO:0000256" key="1">
    <source>
        <dbReference type="SAM" id="MobiDB-lite"/>
    </source>
</evidence>
<dbReference type="Proteomes" id="UP000800040">
    <property type="component" value="Unassembled WGS sequence"/>
</dbReference>
<feature type="compositionally biased region" description="Polar residues" evidence="1">
    <location>
        <begin position="1"/>
        <end position="16"/>
    </location>
</feature>
<dbReference type="EMBL" id="ML975421">
    <property type="protein sequence ID" value="KAF1829866.1"/>
    <property type="molecule type" value="Genomic_DNA"/>
</dbReference>